<comment type="caution">
    <text evidence="1">The sequence shown here is derived from an EMBL/GenBank/DDBJ whole genome shotgun (WGS) entry which is preliminary data.</text>
</comment>
<evidence type="ECO:0000313" key="2">
    <source>
        <dbReference type="Proteomes" id="UP001172155"/>
    </source>
</evidence>
<keyword evidence="2" id="KW-1185">Reference proteome</keyword>
<organism evidence="1 2">
    <name type="scientific">Schizothecium vesticola</name>
    <dbReference type="NCBI Taxonomy" id="314040"/>
    <lineage>
        <taxon>Eukaryota</taxon>
        <taxon>Fungi</taxon>
        <taxon>Dikarya</taxon>
        <taxon>Ascomycota</taxon>
        <taxon>Pezizomycotina</taxon>
        <taxon>Sordariomycetes</taxon>
        <taxon>Sordariomycetidae</taxon>
        <taxon>Sordariales</taxon>
        <taxon>Schizotheciaceae</taxon>
        <taxon>Schizothecium</taxon>
    </lineage>
</organism>
<gene>
    <name evidence="1" type="ORF">B0T18DRAFT_236638</name>
</gene>
<dbReference type="AlphaFoldDB" id="A0AA40BPF2"/>
<protein>
    <submittedName>
        <fullName evidence="1">Uncharacterized protein</fullName>
    </submittedName>
</protein>
<dbReference type="Proteomes" id="UP001172155">
    <property type="component" value="Unassembled WGS sequence"/>
</dbReference>
<name>A0AA40BPF2_9PEZI</name>
<sequence length="141" mass="15476">MTHIAVPDVSGLDSAVASVLSDRLPVYFVPQGAGNKTLFAIVKGAEQVGQDHFSTWRCLTKNKSLFSVCLFYTDVQKVASGQWDAEIINPFVIDELKDHPVTAAEIVLRVHRPDAADKTRGPDFKVKIFGDKAAANYDEIN</sequence>
<dbReference type="EMBL" id="JAUKUD010000007">
    <property type="protein sequence ID" value="KAK0737921.1"/>
    <property type="molecule type" value="Genomic_DNA"/>
</dbReference>
<proteinExistence type="predicted"/>
<accession>A0AA40BPF2</accession>
<evidence type="ECO:0000313" key="1">
    <source>
        <dbReference type="EMBL" id="KAK0737921.1"/>
    </source>
</evidence>
<reference evidence="1" key="1">
    <citation type="submission" date="2023-06" db="EMBL/GenBank/DDBJ databases">
        <title>Genome-scale phylogeny and comparative genomics of the fungal order Sordariales.</title>
        <authorList>
            <consortium name="Lawrence Berkeley National Laboratory"/>
            <person name="Hensen N."/>
            <person name="Bonometti L."/>
            <person name="Westerberg I."/>
            <person name="Brannstrom I.O."/>
            <person name="Guillou S."/>
            <person name="Cros-Aarteil S."/>
            <person name="Calhoun S."/>
            <person name="Haridas S."/>
            <person name="Kuo A."/>
            <person name="Mondo S."/>
            <person name="Pangilinan J."/>
            <person name="Riley R."/>
            <person name="LaButti K."/>
            <person name="Andreopoulos B."/>
            <person name="Lipzen A."/>
            <person name="Chen C."/>
            <person name="Yanf M."/>
            <person name="Daum C."/>
            <person name="Ng V."/>
            <person name="Clum A."/>
            <person name="Steindorff A."/>
            <person name="Ohm R."/>
            <person name="Martin F."/>
            <person name="Silar P."/>
            <person name="Natvig D."/>
            <person name="Lalanne C."/>
            <person name="Gautier V."/>
            <person name="Ament-velasquez S.L."/>
            <person name="Kruys A."/>
            <person name="Hutchinson M.I."/>
            <person name="Powell A.J."/>
            <person name="Barry K."/>
            <person name="Miller A.N."/>
            <person name="Grigoriev I.V."/>
            <person name="Debuchy R."/>
            <person name="Gladieux P."/>
            <person name="Thoren M.H."/>
            <person name="Johannesson H."/>
        </authorList>
    </citation>
    <scope>NUCLEOTIDE SEQUENCE</scope>
    <source>
        <strain evidence="1">SMH3187-1</strain>
    </source>
</reference>